<name>A0A0F9MY86_9ZZZZ</name>
<dbReference type="AlphaFoldDB" id="A0A0F9MY86"/>
<comment type="caution">
    <text evidence="2">The sequence shown here is derived from an EMBL/GenBank/DDBJ whole genome shotgun (WGS) entry which is preliminary data.</text>
</comment>
<feature type="region of interest" description="Disordered" evidence="1">
    <location>
        <begin position="30"/>
        <end position="58"/>
    </location>
</feature>
<protein>
    <submittedName>
        <fullName evidence="2">Uncharacterized protein</fullName>
    </submittedName>
</protein>
<sequence>MKIILNSKSPIRIEVLLNPGDELEVSPELGSRLLGASPNLREVPAKGRAKPRARKGSS</sequence>
<organism evidence="2">
    <name type="scientific">marine sediment metagenome</name>
    <dbReference type="NCBI Taxonomy" id="412755"/>
    <lineage>
        <taxon>unclassified sequences</taxon>
        <taxon>metagenomes</taxon>
        <taxon>ecological metagenomes</taxon>
    </lineage>
</organism>
<reference evidence="2" key="1">
    <citation type="journal article" date="2015" name="Nature">
        <title>Complex archaea that bridge the gap between prokaryotes and eukaryotes.</title>
        <authorList>
            <person name="Spang A."/>
            <person name="Saw J.H."/>
            <person name="Jorgensen S.L."/>
            <person name="Zaremba-Niedzwiedzka K."/>
            <person name="Martijn J."/>
            <person name="Lind A.E."/>
            <person name="van Eijk R."/>
            <person name="Schleper C."/>
            <person name="Guy L."/>
            <person name="Ettema T.J."/>
        </authorList>
    </citation>
    <scope>NUCLEOTIDE SEQUENCE</scope>
</reference>
<proteinExistence type="predicted"/>
<evidence type="ECO:0000256" key="1">
    <source>
        <dbReference type="SAM" id="MobiDB-lite"/>
    </source>
</evidence>
<evidence type="ECO:0000313" key="2">
    <source>
        <dbReference type="EMBL" id="KKM74242.1"/>
    </source>
</evidence>
<gene>
    <name evidence="2" type="ORF">LCGC14_1402340</name>
</gene>
<dbReference type="EMBL" id="LAZR01009173">
    <property type="protein sequence ID" value="KKM74242.1"/>
    <property type="molecule type" value="Genomic_DNA"/>
</dbReference>
<feature type="compositionally biased region" description="Basic residues" evidence="1">
    <location>
        <begin position="47"/>
        <end position="58"/>
    </location>
</feature>
<accession>A0A0F9MY86</accession>